<name>A0ABQ5DE67_9ASTR</name>
<feature type="region of interest" description="Disordered" evidence="1">
    <location>
        <begin position="23"/>
        <end position="42"/>
    </location>
</feature>
<organism evidence="2 3">
    <name type="scientific">Tanacetum coccineum</name>
    <dbReference type="NCBI Taxonomy" id="301880"/>
    <lineage>
        <taxon>Eukaryota</taxon>
        <taxon>Viridiplantae</taxon>
        <taxon>Streptophyta</taxon>
        <taxon>Embryophyta</taxon>
        <taxon>Tracheophyta</taxon>
        <taxon>Spermatophyta</taxon>
        <taxon>Magnoliopsida</taxon>
        <taxon>eudicotyledons</taxon>
        <taxon>Gunneridae</taxon>
        <taxon>Pentapetalae</taxon>
        <taxon>asterids</taxon>
        <taxon>campanulids</taxon>
        <taxon>Asterales</taxon>
        <taxon>Asteraceae</taxon>
        <taxon>Asteroideae</taxon>
        <taxon>Anthemideae</taxon>
        <taxon>Anthemidinae</taxon>
        <taxon>Tanacetum</taxon>
    </lineage>
</organism>
<evidence type="ECO:0000256" key="1">
    <source>
        <dbReference type="SAM" id="MobiDB-lite"/>
    </source>
</evidence>
<protein>
    <submittedName>
        <fullName evidence="2">Uncharacterized protein</fullName>
    </submittedName>
</protein>
<gene>
    <name evidence="2" type="ORF">Tco_0937027</name>
</gene>
<dbReference type="EMBL" id="BQNB010015201">
    <property type="protein sequence ID" value="GJT37162.1"/>
    <property type="molecule type" value="Genomic_DNA"/>
</dbReference>
<feature type="compositionally biased region" description="Basic and acidic residues" evidence="1">
    <location>
        <begin position="80"/>
        <end position="101"/>
    </location>
</feature>
<accession>A0ABQ5DE67</accession>
<evidence type="ECO:0000313" key="3">
    <source>
        <dbReference type="Proteomes" id="UP001151760"/>
    </source>
</evidence>
<sequence length="117" mass="13088">MLSEAQRVSLRIASGVRFRRRPTTKGVGLRVASSHTGNHREDDFTPLETIRRFLGANGGISKTVDNVANPNVASTSLGTNRDEDGSYRGKNKENIMADKEKERERATWRRFIGKSQV</sequence>
<proteinExistence type="predicted"/>
<evidence type="ECO:0000313" key="2">
    <source>
        <dbReference type="EMBL" id="GJT37162.1"/>
    </source>
</evidence>
<feature type="region of interest" description="Disordered" evidence="1">
    <location>
        <begin position="71"/>
        <end position="101"/>
    </location>
</feature>
<reference evidence="2" key="1">
    <citation type="journal article" date="2022" name="Int. J. Mol. Sci.">
        <title>Draft Genome of Tanacetum Coccineum: Genomic Comparison of Closely Related Tanacetum-Family Plants.</title>
        <authorList>
            <person name="Yamashiro T."/>
            <person name="Shiraishi A."/>
            <person name="Nakayama K."/>
            <person name="Satake H."/>
        </authorList>
    </citation>
    <scope>NUCLEOTIDE SEQUENCE</scope>
</reference>
<keyword evidence="3" id="KW-1185">Reference proteome</keyword>
<comment type="caution">
    <text evidence="2">The sequence shown here is derived from an EMBL/GenBank/DDBJ whole genome shotgun (WGS) entry which is preliminary data.</text>
</comment>
<reference evidence="2" key="2">
    <citation type="submission" date="2022-01" db="EMBL/GenBank/DDBJ databases">
        <authorList>
            <person name="Yamashiro T."/>
            <person name="Shiraishi A."/>
            <person name="Satake H."/>
            <person name="Nakayama K."/>
        </authorList>
    </citation>
    <scope>NUCLEOTIDE SEQUENCE</scope>
</reference>
<dbReference type="Proteomes" id="UP001151760">
    <property type="component" value="Unassembled WGS sequence"/>
</dbReference>